<evidence type="ECO:0000313" key="2">
    <source>
        <dbReference type="EMBL" id="MDT9002058.1"/>
    </source>
</evidence>
<evidence type="ECO:0000256" key="1">
    <source>
        <dbReference type="SAM" id="Phobius"/>
    </source>
</evidence>
<evidence type="ECO:0000313" key="3">
    <source>
        <dbReference type="Proteomes" id="UP001246372"/>
    </source>
</evidence>
<keyword evidence="1" id="KW-0812">Transmembrane</keyword>
<dbReference type="Proteomes" id="UP001246372">
    <property type="component" value="Unassembled WGS sequence"/>
</dbReference>
<feature type="transmembrane region" description="Helical" evidence="1">
    <location>
        <begin position="146"/>
        <end position="170"/>
    </location>
</feature>
<keyword evidence="1" id="KW-0472">Membrane</keyword>
<name>A0ABU3PHQ6_9BURK</name>
<reference evidence="2" key="1">
    <citation type="submission" date="2023-09" db="EMBL/GenBank/DDBJ databases">
        <title>Paucibacter sp. APW11 Genome sequencing and assembly.</title>
        <authorList>
            <person name="Kim I."/>
        </authorList>
    </citation>
    <scope>NUCLEOTIDE SEQUENCE</scope>
    <source>
        <strain evidence="2">APW11</strain>
    </source>
</reference>
<protein>
    <submittedName>
        <fullName evidence="2">VC0807 family protein</fullName>
    </submittedName>
</protein>
<dbReference type="RefSeq" id="WP_315652941.1">
    <property type="nucleotide sequence ID" value="NZ_JAVXZY010000012.1"/>
</dbReference>
<dbReference type="NCBIfam" id="NF041646">
    <property type="entry name" value="VC0807_fam"/>
    <property type="match status" value="1"/>
</dbReference>
<feature type="transmembrane region" description="Helical" evidence="1">
    <location>
        <begin position="88"/>
        <end position="109"/>
    </location>
</feature>
<keyword evidence="1" id="KW-1133">Transmembrane helix</keyword>
<accession>A0ABU3PHQ6</accession>
<keyword evidence="3" id="KW-1185">Reference proteome</keyword>
<comment type="caution">
    <text evidence="2">The sequence shown here is derived from an EMBL/GenBank/DDBJ whole genome shotgun (WGS) entry which is preliminary data.</text>
</comment>
<organism evidence="2 3">
    <name type="scientific">Roseateles aquae</name>
    <dbReference type="NCBI Taxonomy" id="3077235"/>
    <lineage>
        <taxon>Bacteria</taxon>
        <taxon>Pseudomonadati</taxon>
        <taxon>Pseudomonadota</taxon>
        <taxon>Betaproteobacteria</taxon>
        <taxon>Burkholderiales</taxon>
        <taxon>Sphaerotilaceae</taxon>
        <taxon>Roseateles</taxon>
    </lineage>
</organism>
<proteinExistence type="predicted"/>
<dbReference type="EMBL" id="JAVXZY010000012">
    <property type="protein sequence ID" value="MDT9002058.1"/>
    <property type="molecule type" value="Genomic_DNA"/>
</dbReference>
<feature type="transmembrane region" description="Helical" evidence="1">
    <location>
        <begin position="176"/>
        <end position="197"/>
    </location>
</feature>
<feature type="transmembrane region" description="Helical" evidence="1">
    <location>
        <begin position="63"/>
        <end position="82"/>
    </location>
</feature>
<gene>
    <name evidence="2" type="ORF">RQP53_22460</name>
</gene>
<sequence>MTDAKRQQWLKLIPELVVNFVLPWVAYKLALPKWGEVDALLASALPPLLWSVVELIRFRRIDALSLIVIAGIVLSLAGLAMGGDTRVLLMRESLVSGLLGLAFLVSLLFPRPLIYHLARATVARQSAEALAAFEANLDQPPVRRGLFTMTLIWGGGLTFEMIIRAALAWSWPTERFLLVSPFISYGLMGLLVLLTLWQRRRIQAEMAPPLQAQSAAAAPQG</sequence>